<keyword evidence="5" id="KW-1185">Reference proteome</keyword>
<evidence type="ECO:0000313" key="4">
    <source>
        <dbReference type="EMBL" id="CAL4067780.1"/>
    </source>
</evidence>
<dbReference type="SMART" id="SM01039">
    <property type="entry name" value="BRICHOS"/>
    <property type="match status" value="1"/>
</dbReference>
<evidence type="ECO:0000256" key="1">
    <source>
        <dbReference type="ARBA" id="ARBA00023157"/>
    </source>
</evidence>
<evidence type="ECO:0000313" key="5">
    <source>
        <dbReference type="Proteomes" id="UP001497623"/>
    </source>
</evidence>
<feature type="domain" description="BRICHOS" evidence="3">
    <location>
        <begin position="66"/>
        <end position="153"/>
    </location>
</feature>
<keyword evidence="2" id="KW-0732">Signal</keyword>
<comment type="caution">
    <text evidence="4">The sequence shown here is derived from an EMBL/GenBank/DDBJ whole genome shotgun (WGS) entry which is preliminary data.</text>
</comment>
<organism evidence="4 5">
    <name type="scientific">Meganyctiphanes norvegica</name>
    <name type="common">Northern krill</name>
    <name type="synonym">Thysanopoda norvegica</name>
    <dbReference type="NCBI Taxonomy" id="48144"/>
    <lineage>
        <taxon>Eukaryota</taxon>
        <taxon>Metazoa</taxon>
        <taxon>Ecdysozoa</taxon>
        <taxon>Arthropoda</taxon>
        <taxon>Crustacea</taxon>
        <taxon>Multicrustacea</taxon>
        <taxon>Malacostraca</taxon>
        <taxon>Eumalacostraca</taxon>
        <taxon>Eucarida</taxon>
        <taxon>Euphausiacea</taxon>
        <taxon>Euphausiidae</taxon>
        <taxon>Meganyctiphanes</taxon>
    </lineage>
</organism>
<evidence type="ECO:0000259" key="3">
    <source>
        <dbReference type="PROSITE" id="PS50869"/>
    </source>
</evidence>
<sequence>MQEHVILDFFHRKMMHIIHLLSAACLIALCHGCQEYELEFEDFSGEVTPLQVNVCNQTISYHMPACETFEEVTTFEDYEIGFGATRVPSEEACYVRLLSKTLDEQVDYLQEHQHKPMTMEGEAQVDTIPVDDAYEELGDEIANFCDDFPAYKLVKKQDVDVSDERERQVNVTFRRCVIFFFKYICYTTTLTVPTGSTVTFVWFFFG</sequence>
<feature type="chain" id="PRO_5043326654" description="BRICHOS domain-containing protein" evidence="2">
    <location>
        <begin position="33"/>
        <end position="206"/>
    </location>
</feature>
<feature type="signal peptide" evidence="2">
    <location>
        <begin position="1"/>
        <end position="32"/>
    </location>
</feature>
<dbReference type="PROSITE" id="PS50869">
    <property type="entry name" value="BRICHOS"/>
    <property type="match status" value="1"/>
</dbReference>
<dbReference type="Proteomes" id="UP001497623">
    <property type="component" value="Unassembled WGS sequence"/>
</dbReference>
<name>A0AAV2Q1J2_MEGNR</name>
<protein>
    <recommendedName>
        <fullName evidence="3">BRICHOS domain-containing protein</fullName>
    </recommendedName>
</protein>
<dbReference type="EMBL" id="CAXKWB010002824">
    <property type="protein sequence ID" value="CAL4067780.1"/>
    <property type="molecule type" value="Genomic_DNA"/>
</dbReference>
<accession>A0AAV2Q1J2</accession>
<dbReference type="InterPro" id="IPR007084">
    <property type="entry name" value="BRICHOS_dom"/>
</dbReference>
<evidence type="ECO:0000256" key="2">
    <source>
        <dbReference type="SAM" id="SignalP"/>
    </source>
</evidence>
<proteinExistence type="predicted"/>
<reference evidence="4 5" key="1">
    <citation type="submission" date="2024-05" db="EMBL/GenBank/DDBJ databases">
        <authorList>
            <person name="Wallberg A."/>
        </authorList>
    </citation>
    <scope>NUCLEOTIDE SEQUENCE [LARGE SCALE GENOMIC DNA]</scope>
</reference>
<dbReference type="AlphaFoldDB" id="A0AAV2Q1J2"/>
<gene>
    <name evidence="4" type="ORF">MNOR_LOCUS6728</name>
</gene>
<keyword evidence="1" id="KW-1015">Disulfide bond</keyword>
<dbReference type="Pfam" id="PF04089">
    <property type="entry name" value="BRICHOS"/>
    <property type="match status" value="1"/>
</dbReference>